<evidence type="ECO:0000313" key="2">
    <source>
        <dbReference type="Proteomes" id="UP000215405"/>
    </source>
</evidence>
<dbReference type="NCBIfam" id="TIGR02126">
    <property type="entry name" value="phgtail_TP901_1"/>
    <property type="match status" value="1"/>
</dbReference>
<dbReference type="AlphaFoldDB" id="A0A231UU37"/>
<protein>
    <submittedName>
        <fullName evidence="1">Phage major tail protein, TP901-1 family</fullName>
    </submittedName>
</protein>
<sequence>MSAQRGRDMLIRVADGVGGWSTLAGLKTRRLALGNGTVDITDSDSAGRWRHLLSDAGVRQASISGQGIFRDAQSDALVREAFFNGAAMELQFAMPDFGALEGAFQITSLEYSGNHDGEVTFEIAFESAAALTFEAT</sequence>
<comment type="caution">
    <text evidence="1">The sequence shown here is derived from an EMBL/GenBank/DDBJ whole genome shotgun (WGS) entry which is preliminary data.</text>
</comment>
<keyword evidence="2" id="KW-1185">Reference proteome</keyword>
<dbReference type="Pfam" id="PF06199">
    <property type="entry name" value="Phage_tail_2"/>
    <property type="match status" value="1"/>
</dbReference>
<dbReference type="PRINTS" id="PR01996">
    <property type="entry name" value="MTP1FAMILY"/>
</dbReference>
<dbReference type="RefSeq" id="WP_094078225.1">
    <property type="nucleotide sequence ID" value="NZ_NBYO01000003.1"/>
</dbReference>
<name>A0A231UU37_9HYPH</name>
<dbReference type="EMBL" id="NBYO01000003">
    <property type="protein sequence ID" value="OXS99448.1"/>
    <property type="molecule type" value="Genomic_DNA"/>
</dbReference>
<organism evidence="1 2">
    <name type="scientific">Notoacmeibacter marinus</name>
    <dbReference type="NCBI Taxonomy" id="1876515"/>
    <lineage>
        <taxon>Bacteria</taxon>
        <taxon>Pseudomonadati</taxon>
        <taxon>Pseudomonadota</taxon>
        <taxon>Alphaproteobacteria</taxon>
        <taxon>Hyphomicrobiales</taxon>
        <taxon>Notoacmeibacteraceae</taxon>
        <taxon>Notoacmeibacter</taxon>
    </lineage>
</organism>
<dbReference type="InterPro" id="IPR022344">
    <property type="entry name" value="GTA_major-tail"/>
</dbReference>
<dbReference type="Proteomes" id="UP000215405">
    <property type="component" value="Unassembled WGS sequence"/>
</dbReference>
<evidence type="ECO:0000313" key="1">
    <source>
        <dbReference type="EMBL" id="OXS99448.1"/>
    </source>
</evidence>
<gene>
    <name evidence="1" type="ORF">B7H23_14945</name>
</gene>
<dbReference type="InterPro" id="IPR011855">
    <property type="entry name" value="Phgtail_TP901_1"/>
</dbReference>
<proteinExistence type="predicted"/>
<accession>A0A231UU37</accession>
<reference evidence="2" key="1">
    <citation type="journal article" date="2017" name="Int. J. Syst. Evol. Microbiol.">
        <title>Notoacmeibacter marinus gen. nov., sp. nov., isolated from the gut of a limpet and proposal of Notoacmeibacteraceae fam. nov. in the order Rhizobiales of the class Alphaproteobacteria.</title>
        <authorList>
            <person name="Huang Z."/>
            <person name="Guo F."/>
            <person name="Lai Q."/>
        </authorList>
    </citation>
    <scope>NUCLEOTIDE SEQUENCE [LARGE SCALE GENOMIC DNA]</scope>
    <source>
        <strain evidence="2">XMTR2A4</strain>
    </source>
</reference>